<keyword evidence="3 9" id="KW-0808">Transferase</keyword>
<dbReference type="STRING" id="1765722.AT728_35025"/>
<gene>
    <name evidence="9" type="primary">glgC</name>
    <name evidence="12" type="ORF">AT728_35025</name>
</gene>
<keyword evidence="4 9" id="KW-0548">Nucleotidyltransferase</keyword>
<dbReference type="PANTHER" id="PTHR43523:SF2">
    <property type="entry name" value="GLUCOSE-1-PHOSPHATE ADENYLYLTRANSFERASE"/>
    <property type="match status" value="1"/>
</dbReference>
<dbReference type="SUPFAM" id="SSF51161">
    <property type="entry name" value="Trimeric LpxA-like enzymes"/>
    <property type="match status" value="1"/>
</dbReference>
<dbReference type="Gene3D" id="3.90.550.10">
    <property type="entry name" value="Spore Coat Polysaccharide Biosynthesis Protein SpsA, Chain A"/>
    <property type="match status" value="1"/>
</dbReference>
<dbReference type="InterPro" id="IPR023049">
    <property type="entry name" value="GlgC_bac"/>
</dbReference>
<keyword evidence="8 9" id="KW-0119">Carbohydrate metabolism</keyword>
<dbReference type="GO" id="GO:0005978">
    <property type="term" value="P:glycogen biosynthetic process"/>
    <property type="evidence" value="ECO:0007669"/>
    <property type="project" value="UniProtKB-UniRule"/>
</dbReference>
<dbReference type="PROSITE" id="PS00809">
    <property type="entry name" value="ADP_GLC_PYROPHOSPH_2"/>
    <property type="match status" value="1"/>
</dbReference>
<feature type="domain" description="Nucleotidyl transferase" evidence="10">
    <location>
        <begin position="9"/>
        <end position="277"/>
    </location>
</feature>
<dbReference type="GO" id="GO:0005524">
    <property type="term" value="F:ATP binding"/>
    <property type="evidence" value="ECO:0007669"/>
    <property type="project" value="UniProtKB-KW"/>
</dbReference>
<dbReference type="Pfam" id="PF24894">
    <property type="entry name" value="Hexapep_GlmU"/>
    <property type="match status" value="1"/>
</dbReference>
<sequence length="414" mass="44163">MRGGPSVLGIVLAGGEGKRLMPLTADRAKPAVTFGGTYRLVDFVLSNLVNGDILRICVLTQYKSHSLDRHVSTTWRMSSLLGNYVTPVPAQQRLGPRWYLGSADAILQSLNLVHDEQPDHIAVFGADHVYRMDPRHMLAQHVESGAGVTVAGIRVPRADAAQFGIITPAGDGTRVQSFLEKPKDPPGLPGSPHQVYASMGNYIFATKVLVDALQRDAEDADSVHDMGGSILPSLTERGLAQVYDFADNHVPGETAGDHGYWRDVGTLDAYYEAHMDLISDRPAFNLDNRRWPIYTHSGQLPPAKFCAGGIAGESVVSPGCVIRGQVTRSVLSPGVSVAEGAVVQGSVLHDNVRVGRGAVVRGAVLDKNVDVPPGATIGVNPERDEELYTVSKGGVIALGKGQQVPVDGTSLTYP</sequence>
<name>A0A0W7WT17_9ACTN</name>
<keyword evidence="5 9" id="KW-0547">Nucleotide-binding</keyword>
<keyword evidence="13" id="KW-1185">Reference proteome</keyword>
<keyword evidence="6 9" id="KW-0067">ATP-binding</keyword>
<evidence type="ECO:0000256" key="6">
    <source>
        <dbReference type="ARBA" id="ARBA00022840"/>
    </source>
</evidence>
<dbReference type="CDD" id="cd04651">
    <property type="entry name" value="LbH_G1P_AT_C"/>
    <property type="match status" value="1"/>
</dbReference>
<dbReference type="Proteomes" id="UP000054804">
    <property type="component" value="Unassembled WGS sequence"/>
</dbReference>
<feature type="site" description="Could play a key role in the communication between the regulatory and the substrate sites" evidence="9">
    <location>
        <position position="98"/>
    </location>
</feature>
<evidence type="ECO:0000256" key="2">
    <source>
        <dbReference type="ARBA" id="ARBA00022600"/>
    </source>
</evidence>
<dbReference type="AlphaFoldDB" id="A0A0W7WT17"/>
<dbReference type="InterPro" id="IPR056818">
    <property type="entry name" value="GlmU/GlgC-like_hexapep"/>
</dbReference>
<dbReference type="UniPathway" id="UPA00164"/>
<dbReference type="NCBIfam" id="NF002023">
    <property type="entry name" value="PRK00844.1"/>
    <property type="match status" value="1"/>
</dbReference>
<evidence type="ECO:0000256" key="8">
    <source>
        <dbReference type="ARBA" id="ARBA00023277"/>
    </source>
</evidence>
<evidence type="ECO:0000256" key="9">
    <source>
        <dbReference type="HAMAP-Rule" id="MF_00624"/>
    </source>
</evidence>
<comment type="pathway">
    <text evidence="9">Glycan biosynthesis; glycogen biosynthesis.</text>
</comment>
<feature type="binding site" evidence="9">
    <location>
        <begin position="180"/>
        <end position="181"/>
    </location>
    <ligand>
        <name>alpha-D-glucose 1-phosphate</name>
        <dbReference type="ChEBI" id="CHEBI:58601"/>
    </ligand>
</feature>
<dbReference type="HAMAP" id="MF_00624">
    <property type="entry name" value="GlgC"/>
    <property type="match status" value="1"/>
</dbReference>
<dbReference type="InterPro" id="IPR005836">
    <property type="entry name" value="ADP_Glu_pyroP_CS"/>
</dbReference>
<dbReference type="RefSeq" id="WP_058852198.1">
    <property type="nucleotide sequence ID" value="NZ_LOCL01000073.1"/>
</dbReference>
<comment type="subunit">
    <text evidence="9">Homotetramer.</text>
</comment>
<accession>A0A0W7WT17</accession>
<comment type="caution">
    <text evidence="12">The sequence shown here is derived from an EMBL/GenBank/DDBJ whole genome shotgun (WGS) entry which is preliminary data.</text>
</comment>
<feature type="site" description="Could play a key role in the communication between the regulatory and the substrate sites" evidence="9">
    <location>
        <position position="61"/>
    </location>
</feature>
<keyword evidence="2 9" id="KW-0321">Glycogen metabolism</keyword>
<evidence type="ECO:0000256" key="5">
    <source>
        <dbReference type="ARBA" id="ARBA00022741"/>
    </source>
</evidence>
<comment type="similarity">
    <text evidence="1 9">Belongs to the bacterial/plant glucose-1-phosphate adenylyltransferase family.</text>
</comment>
<dbReference type="PANTHER" id="PTHR43523">
    <property type="entry name" value="GLUCOSE-1-PHOSPHATE ADENYLYLTRANSFERASE-RELATED"/>
    <property type="match status" value="1"/>
</dbReference>
<organism evidence="12 13">
    <name type="scientific">Streptomyces silvensis</name>
    <dbReference type="NCBI Taxonomy" id="1765722"/>
    <lineage>
        <taxon>Bacteria</taxon>
        <taxon>Bacillati</taxon>
        <taxon>Actinomycetota</taxon>
        <taxon>Actinomycetes</taxon>
        <taxon>Kitasatosporales</taxon>
        <taxon>Streptomycetaceae</taxon>
        <taxon>Streptomyces</taxon>
    </lineage>
</organism>
<dbReference type="NCBIfam" id="TIGR02091">
    <property type="entry name" value="glgC"/>
    <property type="match status" value="1"/>
</dbReference>
<comment type="catalytic activity">
    <reaction evidence="9">
        <text>alpha-D-glucose 1-phosphate + ATP + H(+) = ADP-alpha-D-glucose + diphosphate</text>
        <dbReference type="Rhea" id="RHEA:12120"/>
        <dbReference type="ChEBI" id="CHEBI:15378"/>
        <dbReference type="ChEBI" id="CHEBI:30616"/>
        <dbReference type="ChEBI" id="CHEBI:33019"/>
        <dbReference type="ChEBI" id="CHEBI:57498"/>
        <dbReference type="ChEBI" id="CHEBI:58601"/>
        <dbReference type="EC" id="2.7.7.27"/>
    </reaction>
</comment>
<dbReference type="OrthoDB" id="9801810at2"/>
<dbReference type="PROSITE" id="PS00810">
    <property type="entry name" value="ADP_GLC_PYROPHOSPH_3"/>
    <property type="match status" value="1"/>
</dbReference>
<dbReference type="Gene3D" id="2.160.10.10">
    <property type="entry name" value="Hexapeptide repeat proteins"/>
    <property type="match status" value="1"/>
</dbReference>
<dbReference type="GO" id="GO:0008878">
    <property type="term" value="F:glucose-1-phosphate adenylyltransferase activity"/>
    <property type="evidence" value="ECO:0007669"/>
    <property type="project" value="UniProtKB-UniRule"/>
</dbReference>
<dbReference type="InterPro" id="IPR029044">
    <property type="entry name" value="Nucleotide-diphossugar_trans"/>
</dbReference>
<keyword evidence="7 9" id="KW-0320">Glycogen biosynthesis</keyword>
<evidence type="ECO:0000256" key="1">
    <source>
        <dbReference type="ARBA" id="ARBA00010443"/>
    </source>
</evidence>
<protein>
    <recommendedName>
        <fullName evidence="9">Glucose-1-phosphate adenylyltransferase</fullName>
        <ecNumber evidence="9">2.7.7.27</ecNumber>
    </recommendedName>
    <alternativeName>
        <fullName evidence="9">ADP-glucose pyrophosphorylase</fullName>
        <shortName evidence="9">ADPGlc PPase</shortName>
    </alternativeName>
    <alternativeName>
        <fullName evidence="9">ADP-glucose synthase</fullName>
    </alternativeName>
</protein>
<reference evidence="12 13" key="1">
    <citation type="submission" date="2015-12" db="EMBL/GenBank/DDBJ databases">
        <title>Draft genome sequence of Streptomyces silvensis ATCC 53525, a producer of novel hormone antagonists.</title>
        <authorList>
            <person name="Johnston C.W."/>
            <person name="Li Y."/>
            <person name="Magarvey N.A."/>
        </authorList>
    </citation>
    <scope>NUCLEOTIDE SEQUENCE [LARGE SCALE GENOMIC DNA]</scope>
    <source>
        <strain evidence="12 13">ATCC 53525</strain>
    </source>
</reference>
<evidence type="ECO:0000259" key="11">
    <source>
        <dbReference type="Pfam" id="PF24894"/>
    </source>
</evidence>
<feature type="binding site" evidence="9">
    <location>
        <position position="164"/>
    </location>
    <ligand>
        <name>alpha-D-glucose 1-phosphate</name>
        <dbReference type="ChEBI" id="CHEBI:58601"/>
    </ligand>
</feature>
<dbReference type="Pfam" id="PF00483">
    <property type="entry name" value="NTP_transferase"/>
    <property type="match status" value="1"/>
</dbReference>
<evidence type="ECO:0000256" key="3">
    <source>
        <dbReference type="ARBA" id="ARBA00022679"/>
    </source>
</evidence>
<feature type="binding site" evidence="9">
    <location>
        <position position="198"/>
    </location>
    <ligand>
        <name>alpha-D-glucose 1-phosphate</name>
        <dbReference type="ChEBI" id="CHEBI:58601"/>
    </ligand>
</feature>
<dbReference type="EC" id="2.7.7.27" evidence="9"/>
<evidence type="ECO:0000313" key="13">
    <source>
        <dbReference type="Proteomes" id="UP000054804"/>
    </source>
</evidence>
<comment type="function">
    <text evidence="9">Involved in the biosynthesis of ADP-glucose, a building block required for the elongation reactions to produce glycogen. Catalyzes the reaction between ATP and alpha-D-glucose 1-phosphate (G1P) to produce pyrophosphate and ADP-Glc.</text>
</comment>
<dbReference type="InterPro" id="IPR011004">
    <property type="entry name" value="Trimer_LpxA-like_sf"/>
</dbReference>
<feature type="domain" description="Glucose-1-phosphate adenylyltransferase/Bifunctional protein GlmU-like C-terminal hexapeptide" evidence="11">
    <location>
        <begin position="301"/>
        <end position="396"/>
    </location>
</feature>
<evidence type="ECO:0000259" key="10">
    <source>
        <dbReference type="Pfam" id="PF00483"/>
    </source>
</evidence>
<evidence type="ECO:0000256" key="7">
    <source>
        <dbReference type="ARBA" id="ARBA00023056"/>
    </source>
</evidence>
<dbReference type="SUPFAM" id="SSF53448">
    <property type="entry name" value="Nucleotide-diphospho-sugar transferases"/>
    <property type="match status" value="1"/>
</dbReference>
<dbReference type="PROSITE" id="PS00808">
    <property type="entry name" value="ADP_GLC_PYROPHOSPH_1"/>
    <property type="match status" value="1"/>
</dbReference>
<dbReference type="CDD" id="cd02508">
    <property type="entry name" value="ADP_Glucose_PP"/>
    <property type="match status" value="1"/>
</dbReference>
<proteinExistence type="inferred from homology"/>
<dbReference type="EMBL" id="LOCL01000073">
    <property type="protein sequence ID" value="KUF13652.1"/>
    <property type="molecule type" value="Genomic_DNA"/>
</dbReference>
<dbReference type="InterPro" id="IPR011831">
    <property type="entry name" value="ADP-Glc_PPase"/>
</dbReference>
<feature type="binding site" evidence="9">
    <location>
        <position position="99"/>
    </location>
    <ligand>
        <name>alpha-D-glucose 1-phosphate</name>
        <dbReference type="ChEBI" id="CHEBI:58601"/>
    </ligand>
</feature>
<dbReference type="InterPro" id="IPR005835">
    <property type="entry name" value="NTP_transferase_dom"/>
</dbReference>
<evidence type="ECO:0000256" key="4">
    <source>
        <dbReference type="ARBA" id="ARBA00022695"/>
    </source>
</evidence>
<evidence type="ECO:0000313" key="12">
    <source>
        <dbReference type="EMBL" id="KUF13652.1"/>
    </source>
</evidence>